<evidence type="ECO:0000313" key="4">
    <source>
        <dbReference type="Proteomes" id="UP000050761"/>
    </source>
</evidence>
<reference evidence="5" key="2">
    <citation type="submission" date="2019-09" db="UniProtKB">
        <authorList>
            <consortium name="WormBaseParasite"/>
        </authorList>
    </citation>
    <scope>IDENTIFICATION</scope>
</reference>
<dbReference type="WBParaSite" id="HPBE_0002244401-mRNA-1">
    <property type="protein sequence ID" value="HPBE_0002244401-mRNA-1"/>
    <property type="gene ID" value="HPBE_0002244401"/>
</dbReference>
<keyword evidence="2" id="KW-0812">Transmembrane</keyword>
<dbReference type="Proteomes" id="UP000050761">
    <property type="component" value="Unassembled WGS sequence"/>
</dbReference>
<feature type="compositionally biased region" description="Low complexity" evidence="1">
    <location>
        <begin position="156"/>
        <end position="166"/>
    </location>
</feature>
<evidence type="ECO:0000256" key="2">
    <source>
        <dbReference type="SAM" id="Phobius"/>
    </source>
</evidence>
<feature type="region of interest" description="Disordered" evidence="1">
    <location>
        <begin position="141"/>
        <end position="179"/>
    </location>
</feature>
<gene>
    <name evidence="3" type="ORF">HPBE_LOCUS22443</name>
</gene>
<keyword evidence="2" id="KW-0472">Membrane</keyword>
<accession>A0A183GII3</accession>
<feature type="transmembrane region" description="Helical" evidence="2">
    <location>
        <begin position="298"/>
        <end position="318"/>
    </location>
</feature>
<organism evidence="4 5">
    <name type="scientific">Heligmosomoides polygyrus</name>
    <name type="common">Parasitic roundworm</name>
    <dbReference type="NCBI Taxonomy" id="6339"/>
    <lineage>
        <taxon>Eukaryota</taxon>
        <taxon>Metazoa</taxon>
        <taxon>Ecdysozoa</taxon>
        <taxon>Nematoda</taxon>
        <taxon>Chromadorea</taxon>
        <taxon>Rhabditida</taxon>
        <taxon>Rhabditina</taxon>
        <taxon>Rhabditomorpha</taxon>
        <taxon>Strongyloidea</taxon>
        <taxon>Heligmosomidae</taxon>
        <taxon>Heligmosomoides</taxon>
    </lineage>
</organism>
<evidence type="ECO:0000313" key="5">
    <source>
        <dbReference type="WBParaSite" id="HPBE_0002244401-mRNA-1"/>
    </source>
</evidence>
<dbReference type="OrthoDB" id="5873603at2759"/>
<dbReference type="EMBL" id="UZAH01033999">
    <property type="protein sequence ID" value="VDP32638.1"/>
    <property type="molecule type" value="Genomic_DNA"/>
</dbReference>
<accession>A0A3P8DFH1</accession>
<sequence>MSSSTFEDELTSRRLNDSMYRNVLNMDRSVELTDLARNRRCYSASRSRPIASALHEFTPKSTKIPTLMSRSLSASCERSRILHGNLFDSPIACGSREQLCEEIIDAKWEARQLLERSRTRQQIRVGGYEARCLLSTSVNRMPHSSSAPVMQRSMSRPRLLQRPQMPRRGEHPSVAVRPNLSRRDIRHFEDLTKTDIELTSASKRRGKRRKNRFGGCSFDVTELVSLSKSPLSRCLQCRHDNSLRRLVTKHHPRFLPSGVGKYNVVRRKRCICGRATVDVATPSLKKTIFLDPSQVKHIFVMLDLAALFAFIAFLLDVLQKMLAL</sequence>
<dbReference type="AlphaFoldDB" id="A0A183GII3"/>
<keyword evidence="2" id="KW-1133">Transmembrane helix</keyword>
<feature type="compositionally biased region" description="Polar residues" evidence="1">
    <location>
        <begin position="141"/>
        <end position="154"/>
    </location>
</feature>
<name>A0A183GII3_HELPZ</name>
<keyword evidence="4" id="KW-1185">Reference proteome</keyword>
<protein>
    <submittedName>
        <fullName evidence="3 5">Uncharacterized protein</fullName>
    </submittedName>
</protein>
<reference evidence="3 4" key="1">
    <citation type="submission" date="2018-11" db="EMBL/GenBank/DDBJ databases">
        <authorList>
            <consortium name="Pathogen Informatics"/>
        </authorList>
    </citation>
    <scope>NUCLEOTIDE SEQUENCE [LARGE SCALE GENOMIC DNA]</scope>
</reference>
<evidence type="ECO:0000313" key="3">
    <source>
        <dbReference type="EMBL" id="VDP32638.1"/>
    </source>
</evidence>
<evidence type="ECO:0000256" key="1">
    <source>
        <dbReference type="SAM" id="MobiDB-lite"/>
    </source>
</evidence>
<proteinExistence type="predicted"/>